<dbReference type="InterPro" id="IPR006680">
    <property type="entry name" value="Amidohydro-rel"/>
</dbReference>
<name>A0A7C4EUI7_9BACT</name>
<protein>
    <recommendedName>
        <fullName evidence="2">Amidohydrolase-related domain-containing protein</fullName>
    </recommendedName>
</protein>
<dbReference type="GO" id="GO:0005737">
    <property type="term" value="C:cytoplasm"/>
    <property type="evidence" value="ECO:0007669"/>
    <property type="project" value="TreeGrafter"/>
</dbReference>
<dbReference type="GO" id="GO:0016787">
    <property type="term" value="F:hydrolase activity"/>
    <property type="evidence" value="ECO:0007669"/>
    <property type="project" value="InterPro"/>
</dbReference>
<evidence type="ECO:0000313" key="3">
    <source>
        <dbReference type="EMBL" id="HGH60714.1"/>
    </source>
</evidence>
<evidence type="ECO:0000259" key="2">
    <source>
        <dbReference type="Pfam" id="PF04909"/>
    </source>
</evidence>
<dbReference type="PANTHER" id="PTHR21240">
    <property type="entry name" value="2-AMINO-3-CARBOXYLMUCONATE-6-SEMIALDEHYDE DECARBOXYLASE"/>
    <property type="match status" value="1"/>
</dbReference>
<dbReference type="InterPro" id="IPR032466">
    <property type="entry name" value="Metal_Hydrolase"/>
</dbReference>
<accession>A0A7C4EUI7</accession>
<dbReference type="GO" id="GO:0016831">
    <property type="term" value="F:carboxy-lyase activity"/>
    <property type="evidence" value="ECO:0007669"/>
    <property type="project" value="InterPro"/>
</dbReference>
<feature type="domain" description="Amidohydrolase-related" evidence="2">
    <location>
        <begin position="93"/>
        <end position="284"/>
    </location>
</feature>
<dbReference type="Pfam" id="PF04909">
    <property type="entry name" value="Amidohydro_2"/>
    <property type="match status" value="1"/>
</dbReference>
<dbReference type="PANTHER" id="PTHR21240:SF28">
    <property type="entry name" value="ISO-OROTATE DECARBOXYLASE (EUROFUNG)"/>
    <property type="match status" value="1"/>
</dbReference>
<proteinExistence type="predicted"/>
<dbReference type="EMBL" id="DTGT01000165">
    <property type="protein sequence ID" value="HGH60714.1"/>
    <property type="molecule type" value="Genomic_DNA"/>
</dbReference>
<evidence type="ECO:0000256" key="1">
    <source>
        <dbReference type="ARBA" id="ARBA00023239"/>
    </source>
</evidence>
<sequence>MIIDAHCHMFTPKLVRNVASKTQMVAELCLDTENAYRRLSAHSLEAAAALHNVDACILLPTAYAQRVKDENNFFMRFTNGSNRIKTLATLHPSMTDMEPEIHRIFSLGIRGFKLSSFTQRFDLESPETIKMLRAVERAGLIFGWKPVVVFDTFVAADIYFGANPMYLTTPKKLAQIVDRHKGLRIIAAHMGGLTADFQDIVSSLKPCENLYLDTSNAAHTLREEEFISLLRIHGPDHILFGTDWPWFHYRDEIPLIRSLLFKAGWTKKHVDMVFGANASDVFGL</sequence>
<reference evidence="3" key="1">
    <citation type="journal article" date="2020" name="mSystems">
        <title>Genome- and Community-Level Interaction Insights into Carbon Utilization and Element Cycling Functions of Hydrothermarchaeota in Hydrothermal Sediment.</title>
        <authorList>
            <person name="Zhou Z."/>
            <person name="Liu Y."/>
            <person name="Xu W."/>
            <person name="Pan J."/>
            <person name="Luo Z.H."/>
            <person name="Li M."/>
        </authorList>
    </citation>
    <scope>NUCLEOTIDE SEQUENCE [LARGE SCALE GENOMIC DNA]</scope>
    <source>
        <strain evidence="3">SpSt-769</strain>
    </source>
</reference>
<dbReference type="SUPFAM" id="SSF51556">
    <property type="entry name" value="Metallo-dependent hydrolases"/>
    <property type="match status" value="1"/>
</dbReference>
<keyword evidence="1" id="KW-0456">Lyase</keyword>
<gene>
    <name evidence="3" type="ORF">ENV54_05390</name>
</gene>
<dbReference type="Gene3D" id="3.20.20.140">
    <property type="entry name" value="Metal-dependent hydrolases"/>
    <property type="match status" value="1"/>
</dbReference>
<dbReference type="AlphaFoldDB" id="A0A7C4EUI7"/>
<dbReference type="GO" id="GO:0019748">
    <property type="term" value="P:secondary metabolic process"/>
    <property type="evidence" value="ECO:0007669"/>
    <property type="project" value="TreeGrafter"/>
</dbReference>
<dbReference type="InterPro" id="IPR032465">
    <property type="entry name" value="ACMSD"/>
</dbReference>
<organism evidence="3">
    <name type="scientific">Desulfomonile tiedjei</name>
    <dbReference type="NCBI Taxonomy" id="2358"/>
    <lineage>
        <taxon>Bacteria</taxon>
        <taxon>Pseudomonadati</taxon>
        <taxon>Thermodesulfobacteriota</taxon>
        <taxon>Desulfomonilia</taxon>
        <taxon>Desulfomonilales</taxon>
        <taxon>Desulfomonilaceae</taxon>
        <taxon>Desulfomonile</taxon>
    </lineage>
</organism>
<comment type="caution">
    <text evidence="3">The sequence shown here is derived from an EMBL/GenBank/DDBJ whole genome shotgun (WGS) entry which is preliminary data.</text>
</comment>